<evidence type="ECO:0000256" key="2">
    <source>
        <dbReference type="ARBA" id="ARBA00009994"/>
    </source>
</evidence>
<evidence type="ECO:0000313" key="10">
    <source>
        <dbReference type="Proteomes" id="UP001055712"/>
    </source>
</evidence>
<dbReference type="InterPro" id="IPR044888">
    <property type="entry name" value="Mediatior_Med7_sf"/>
</dbReference>
<dbReference type="InterPro" id="IPR037212">
    <property type="entry name" value="Med7/Med21-like"/>
</dbReference>
<comment type="function">
    <text evidence="6">Component of the Mediator complex, a coactivator involved in the regulated transcription of nearly all RNA polymerase II-dependent genes. Mediator functions as a bridge to convey information from gene-specific regulatory proteins to the basal RNA polymerase II transcription machinery.</text>
</comment>
<dbReference type="Pfam" id="PF05983">
    <property type="entry name" value="Med7"/>
    <property type="match status" value="1"/>
</dbReference>
<evidence type="ECO:0000256" key="4">
    <source>
        <dbReference type="ARBA" id="ARBA00023163"/>
    </source>
</evidence>
<gene>
    <name evidence="9" type="ORF">D9Q98_006977</name>
</gene>
<evidence type="ECO:0000256" key="6">
    <source>
        <dbReference type="RuleBase" id="RU364060"/>
    </source>
</evidence>
<evidence type="ECO:0000256" key="7">
    <source>
        <dbReference type="SAM" id="Coils"/>
    </source>
</evidence>
<organism evidence="9 10">
    <name type="scientific">Chlorella vulgaris</name>
    <name type="common">Green alga</name>
    <dbReference type="NCBI Taxonomy" id="3077"/>
    <lineage>
        <taxon>Eukaryota</taxon>
        <taxon>Viridiplantae</taxon>
        <taxon>Chlorophyta</taxon>
        <taxon>core chlorophytes</taxon>
        <taxon>Trebouxiophyceae</taxon>
        <taxon>Chlorellales</taxon>
        <taxon>Chlorellaceae</taxon>
        <taxon>Chlorella clade</taxon>
        <taxon>Chlorella</taxon>
    </lineage>
</organism>
<feature type="region of interest" description="Disordered" evidence="8">
    <location>
        <begin position="1"/>
        <end position="25"/>
    </location>
</feature>
<feature type="coiled-coil region" evidence="7">
    <location>
        <begin position="145"/>
        <end position="172"/>
    </location>
</feature>
<sequence>MAAQQHSAAQQAPQQQQLYPPPPPFYRLYIADADGSAERPLPPLPPPPLTGNYQQFGIADSTEVVLPPLTGRQLFQAKPDGSIDYKQQLLALHRELAANLLELLSVLVDKPSMWARQVENTSAVLRNMQHLCNLIRPVQARQTLVHTLAAELQERRQAVQELRDKVAQADTALAASAVELATAAAALRQAADEAAGVDLAANGAG</sequence>
<keyword evidence="5 6" id="KW-0539">Nucleus</keyword>
<dbReference type="OrthoDB" id="10253553at2759"/>
<dbReference type="GO" id="GO:0070847">
    <property type="term" value="C:core mediator complex"/>
    <property type="evidence" value="ECO:0007669"/>
    <property type="project" value="TreeGrafter"/>
</dbReference>
<evidence type="ECO:0000256" key="5">
    <source>
        <dbReference type="ARBA" id="ARBA00023242"/>
    </source>
</evidence>
<dbReference type="InterPro" id="IPR009244">
    <property type="entry name" value="Mediatior_Med7"/>
</dbReference>
<dbReference type="Proteomes" id="UP001055712">
    <property type="component" value="Unassembled WGS sequence"/>
</dbReference>
<dbReference type="PANTHER" id="PTHR21428:SF11">
    <property type="entry name" value="MEDIATOR OF RNA POLYMERASE II TRANSCRIPTION SUBUNIT 7"/>
    <property type="match status" value="1"/>
</dbReference>
<keyword evidence="7" id="KW-0175">Coiled coil</keyword>
<dbReference type="EMBL" id="SIDB01000010">
    <property type="protein sequence ID" value="KAI3427036.1"/>
    <property type="molecule type" value="Genomic_DNA"/>
</dbReference>
<reference evidence="9" key="1">
    <citation type="journal article" date="2019" name="Plant J.">
        <title>Chlorella vulgaris genome assembly and annotation reveals the molecular basis for metabolic acclimation to high light conditions.</title>
        <authorList>
            <person name="Cecchin M."/>
            <person name="Marcolungo L."/>
            <person name="Rossato M."/>
            <person name="Girolomoni L."/>
            <person name="Cosentino E."/>
            <person name="Cuine S."/>
            <person name="Li-Beisson Y."/>
            <person name="Delledonne M."/>
            <person name="Ballottari M."/>
        </authorList>
    </citation>
    <scope>NUCLEOTIDE SEQUENCE</scope>
    <source>
        <strain evidence="9">211/11P</strain>
    </source>
</reference>
<keyword evidence="10" id="KW-1185">Reference proteome</keyword>
<keyword evidence="3 6" id="KW-0805">Transcription regulation</keyword>
<comment type="similarity">
    <text evidence="2 6">Belongs to the Mediator complex subunit 7 family.</text>
</comment>
<dbReference type="GO" id="GO:0016592">
    <property type="term" value="C:mediator complex"/>
    <property type="evidence" value="ECO:0007669"/>
    <property type="project" value="InterPro"/>
</dbReference>
<evidence type="ECO:0000313" key="9">
    <source>
        <dbReference type="EMBL" id="KAI3427036.1"/>
    </source>
</evidence>
<proteinExistence type="inferred from homology"/>
<dbReference type="GO" id="GO:0006357">
    <property type="term" value="P:regulation of transcription by RNA polymerase II"/>
    <property type="evidence" value="ECO:0007669"/>
    <property type="project" value="InterPro"/>
</dbReference>
<evidence type="ECO:0000256" key="1">
    <source>
        <dbReference type="ARBA" id="ARBA00004123"/>
    </source>
</evidence>
<keyword evidence="4 6" id="KW-0804">Transcription</keyword>
<comment type="subcellular location">
    <subcellularLocation>
        <location evidence="1 6">Nucleus</location>
    </subcellularLocation>
</comment>
<dbReference type="GO" id="GO:0003712">
    <property type="term" value="F:transcription coregulator activity"/>
    <property type="evidence" value="ECO:0007669"/>
    <property type="project" value="InterPro"/>
</dbReference>
<dbReference type="SUPFAM" id="SSF140718">
    <property type="entry name" value="Mediator hinge subcomplex-like"/>
    <property type="match status" value="1"/>
</dbReference>
<evidence type="ECO:0000256" key="8">
    <source>
        <dbReference type="SAM" id="MobiDB-lite"/>
    </source>
</evidence>
<evidence type="ECO:0000256" key="3">
    <source>
        <dbReference type="ARBA" id="ARBA00023015"/>
    </source>
</evidence>
<dbReference type="PANTHER" id="PTHR21428">
    <property type="entry name" value="MEDIATOR OF RNA POLYMERASE II TRANSCRIPTION SUBUNIT 7"/>
    <property type="match status" value="1"/>
</dbReference>
<comment type="subunit">
    <text evidence="6">Component of the Mediator complex.</text>
</comment>
<accession>A0A9D4TJD0</accession>
<comment type="caution">
    <text evidence="9">The sequence shown here is derived from an EMBL/GenBank/DDBJ whole genome shotgun (WGS) entry which is preliminary data.</text>
</comment>
<feature type="compositionally biased region" description="Low complexity" evidence="8">
    <location>
        <begin position="1"/>
        <end position="18"/>
    </location>
</feature>
<reference evidence="9" key="2">
    <citation type="submission" date="2020-11" db="EMBL/GenBank/DDBJ databases">
        <authorList>
            <person name="Cecchin M."/>
            <person name="Marcolungo L."/>
            <person name="Rossato M."/>
            <person name="Girolomoni L."/>
            <person name="Cosentino E."/>
            <person name="Cuine S."/>
            <person name="Li-Beisson Y."/>
            <person name="Delledonne M."/>
            <person name="Ballottari M."/>
        </authorList>
    </citation>
    <scope>NUCLEOTIDE SEQUENCE</scope>
    <source>
        <strain evidence="9">211/11P</strain>
        <tissue evidence="9">Whole cell</tissue>
    </source>
</reference>
<dbReference type="AlphaFoldDB" id="A0A9D4TJD0"/>
<protein>
    <recommendedName>
        <fullName evidence="6">Mediator of RNA polymerase II transcription subunit 7</fullName>
    </recommendedName>
</protein>
<name>A0A9D4TJD0_CHLVU</name>
<keyword evidence="6" id="KW-0010">Activator</keyword>
<dbReference type="Gene3D" id="6.10.140.200">
    <property type="match status" value="1"/>
</dbReference>